<dbReference type="InterPro" id="IPR051531">
    <property type="entry name" value="N-acetyltransferase"/>
</dbReference>
<dbReference type="GO" id="GO:0016747">
    <property type="term" value="F:acyltransferase activity, transferring groups other than amino-acyl groups"/>
    <property type="evidence" value="ECO:0007669"/>
    <property type="project" value="InterPro"/>
</dbReference>
<name>A0A9D1UAS6_9FIRM</name>
<accession>A0A9D1UAS6</accession>
<dbReference type="InterPro" id="IPR000182">
    <property type="entry name" value="GNAT_dom"/>
</dbReference>
<evidence type="ECO:0000259" key="1">
    <source>
        <dbReference type="PROSITE" id="PS51186"/>
    </source>
</evidence>
<sequence length="291" mass="33333">MNYLQKIRVLLQEKTCEDKLFTLKGKLQEAGIELTAECIGPQKEGQAGQRAEVPEPKDVSGTLWITDSGAAAGKLSSLGLPVLAYFHEENGGEDFSGLKYAMEEPQEMDVQYFERVYRRLVGLPWEILTTERCLIRETTPEDVDAFYEIYSHPSITKYTEGLYPQVEQEKQYVREYAQKVYAFYDFGVWTVTERETGDVIGRAGFSYRAGFAQPELGFVIGVPWQRKGIAFEVCQAVLRYGKERLGFQKVNAMVCPENNASRRLCSRLGFREMETVELDGQRYLRLEKTYL</sequence>
<protein>
    <submittedName>
        <fullName evidence="2">GNAT family N-acetyltransferase</fullName>
    </submittedName>
</protein>
<dbReference type="PANTHER" id="PTHR43792">
    <property type="entry name" value="GNAT FAMILY, PUTATIVE (AFU_ORTHOLOGUE AFUA_3G00765)-RELATED-RELATED"/>
    <property type="match status" value="1"/>
</dbReference>
<dbReference type="EMBL" id="DXGH01000031">
    <property type="protein sequence ID" value="HIW81029.1"/>
    <property type="molecule type" value="Genomic_DNA"/>
</dbReference>
<evidence type="ECO:0000313" key="3">
    <source>
        <dbReference type="Proteomes" id="UP000824265"/>
    </source>
</evidence>
<comment type="caution">
    <text evidence="2">The sequence shown here is derived from an EMBL/GenBank/DDBJ whole genome shotgun (WGS) entry which is preliminary data.</text>
</comment>
<dbReference type="PROSITE" id="PS51186">
    <property type="entry name" value="GNAT"/>
    <property type="match status" value="1"/>
</dbReference>
<gene>
    <name evidence="2" type="ORF">H9742_05780</name>
</gene>
<dbReference type="Pfam" id="PF13302">
    <property type="entry name" value="Acetyltransf_3"/>
    <property type="match status" value="1"/>
</dbReference>
<organism evidence="2 3">
    <name type="scientific">Candidatus Acetatifactor stercoripullorum</name>
    <dbReference type="NCBI Taxonomy" id="2838414"/>
    <lineage>
        <taxon>Bacteria</taxon>
        <taxon>Bacillati</taxon>
        <taxon>Bacillota</taxon>
        <taxon>Clostridia</taxon>
        <taxon>Lachnospirales</taxon>
        <taxon>Lachnospiraceae</taxon>
        <taxon>Acetatifactor</taxon>
    </lineage>
</organism>
<reference evidence="2" key="1">
    <citation type="journal article" date="2021" name="PeerJ">
        <title>Extensive microbial diversity within the chicken gut microbiome revealed by metagenomics and culture.</title>
        <authorList>
            <person name="Gilroy R."/>
            <person name="Ravi A."/>
            <person name="Getino M."/>
            <person name="Pursley I."/>
            <person name="Horton D.L."/>
            <person name="Alikhan N.F."/>
            <person name="Baker D."/>
            <person name="Gharbi K."/>
            <person name="Hall N."/>
            <person name="Watson M."/>
            <person name="Adriaenssens E.M."/>
            <person name="Foster-Nyarko E."/>
            <person name="Jarju S."/>
            <person name="Secka A."/>
            <person name="Antonio M."/>
            <person name="Oren A."/>
            <person name="Chaudhuri R.R."/>
            <person name="La Ragione R."/>
            <person name="Hildebrand F."/>
            <person name="Pallen M.J."/>
        </authorList>
    </citation>
    <scope>NUCLEOTIDE SEQUENCE</scope>
    <source>
        <strain evidence="2">CHK195-6426</strain>
    </source>
</reference>
<dbReference type="PANTHER" id="PTHR43792:SF1">
    <property type="entry name" value="N-ACETYLTRANSFERASE DOMAIN-CONTAINING PROTEIN"/>
    <property type="match status" value="1"/>
</dbReference>
<reference evidence="2" key="2">
    <citation type="submission" date="2021-04" db="EMBL/GenBank/DDBJ databases">
        <authorList>
            <person name="Gilroy R."/>
        </authorList>
    </citation>
    <scope>NUCLEOTIDE SEQUENCE</scope>
    <source>
        <strain evidence="2">CHK195-6426</strain>
    </source>
</reference>
<dbReference type="SUPFAM" id="SSF55729">
    <property type="entry name" value="Acyl-CoA N-acyltransferases (Nat)"/>
    <property type="match status" value="1"/>
</dbReference>
<evidence type="ECO:0000313" key="2">
    <source>
        <dbReference type="EMBL" id="HIW81029.1"/>
    </source>
</evidence>
<dbReference type="InterPro" id="IPR016181">
    <property type="entry name" value="Acyl_CoA_acyltransferase"/>
</dbReference>
<dbReference type="Proteomes" id="UP000824265">
    <property type="component" value="Unassembled WGS sequence"/>
</dbReference>
<dbReference type="AlphaFoldDB" id="A0A9D1UAS6"/>
<feature type="domain" description="N-acetyltransferase" evidence="1">
    <location>
        <begin position="133"/>
        <end position="291"/>
    </location>
</feature>
<dbReference type="Gene3D" id="3.40.630.30">
    <property type="match status" value="1"/>
</dbReference>
<proteinExistence type="predicted"/>